<sequence>MTNKPNKAPLSAAEIAEKLEAARRSPRPAAALLQVAEAMSANPVLEGRAEEIRFAAKRLEADPFDDVAVLTISTRIDDFKRAAFRDSLVWNPVNDPLTVPHNLTFPLARGQTPTDAKPTQSKLSGRADYYLKRAAMTPEELEAHDAANTEYAARVARETAERYFR</sequence>
<protein>
    <submittedName>
        <fullName evidence="1">Uncharacterized protein</fullName>
    </submittedName>
</protein>
<evidence type="ECO:0000313" key="1">
    <source>
        <dbReference type="EMBL" id="QPS42298.1"/>
    </source>
</evidence>
<dbReference type="KEGG" id="bhg:I6G56_11730"/>
<proteinExistence type="predicted"/>
<dbReference type="EMBL" id="CP065686">
    <property type="protein sequence ID" value="QPS42298.1"/>
    <property type="molecule type" value="Genomic_DNA"/>
</dbReference>
<name>A0A7U4P3V1_9BURK</name>
<reference evidence="1 2" key="1">
    <citation type="submission" date="2020-12" db="EMBL/GenBank/DDBJ databases">
        <title>FDA dAtabase for Regulatory Grade micrObial Sequences (FDA-ARGOS): Supporting development and validation of Infectious Disease Dx tests.</title>
        <authorList>
            <person name="Nelson B."/>
            <person name="Plummer A."/>
            <person name="Tallon L."/>
            <person name="Sadzewicz L."/>
            <person name="Zhao X."/>
            <person name="Boylan J."/>
            <person name="Ott S."/>
            <person name="Bowen H."/>
            <person name="Vavikolanu K."/>
            <person name="Mehta A."/>
            <person name="Aluvathingal J."/>
            <person name="Nadendla S."/>
            <person name="Myers T."/>
            <person name="Yan Y."/>
            <person name="Sichtig H."/>
        </authorList>
    </citation>
    <scope>NUCLEOTIDE SEQUENCE [LARGE SCALE GENOMIC DNA]</scope>
    <source>
        <strain evidence="1 2">FDAARGOS_899</strain>
    </source>
</reference>
<dbReference type="RefSeq" id="WP_043282632.1">
    <property type="nucleotide sequence ID" value="NZ_CP013380.1"/>
</dbReference>
<organism evidence="1 2">
    <name type="scientific">Burkholderia humptydooensis</name>
    <dbReference type="NCBI Taxonomy" id="430531"/>
    <lineage>
        <taxon>Bacteria</taxon>
        <taxon>Pseudomonadati</taxon>
        <taxon>Pseudomonadota</taxon>
        <taxon>Betaproteobacteria</taxon>
        <taxon>Burkholderiales</taxon>
        <taxon>Burkholderiaceae</taxon>
        <taxon>Burkholderia</taxon>
        <taxon>pseudomallei group</taxon>
    </lineage>
</organism>
<dbReference type="AlphaFoldDB" id="A0A7U4P3V1"/>
<gene>
    <name evidence="1" type="ORF">I6G56_11730</name>
</gene>
<dbReference type="Proteomes" id="UP000594943">
    <property type="component" value="Chromosome 1"/>
</dbReference>
<accession>A0A7T2WX62</accession>
<evidence type="ECO:0000313" key="2">
    <source>
        <dbReference type="Proteomes" id="UP000594943"/>
    </source>
</evidence>
<accession>A0A7U4P3V1</accession>